<accession>A0A4S2N4E6</accession>
<evidence type="ECO:0000313" key="2">
    <source>
        <dbReference type="Proteomes" id="UP000298138"/>
    </source>
</evidence>
<keyword evidence="2" id="KW-1185">Reference proteome</keyword>
<dbReference type="AlphaFoldDB" id="A0A4S2N4E6"/>
<protein>
    <submittedName>
        <fullName evidence="1">Uncharacterized protein</fullName>
    </submittedName>
</protein>
<name>A0A4S2N4E6_9PEZI</name>
<evidence type="ECO:0000313" key="1">
    <source>
        <dbReference type="EMBL" id="TGZ84051.1"/>
    </source>
</evidence>
<sequence length="212" mass="24644">MSPSSIPPLHKQLSTTISDLCPVTPESSSEATGFTIFIDRVKKLDITLSATKAAADECLHWMRSAEKPLMSPVQDTPVTTKKAQNLHSSQLKKPDLEIARLRAQAQEAERKWNIPRIKLWKPSSSPPRLAAKPMIDHTGIDVYVGDDYRYPWETKDEVYEQRKRRERDHAEMVQRWREWKEKKLVEKMRKKKSLATVKSQNLQMLLLRHKTF</sequence>
<gene>
    <name evidence="1" type="ORF">EX30DRAFT_346747</name>
</gene>
<dbReference type="EMBL" id="ML220113">
    <property type="protein sequence ID" value="TGZ84051.1"/>
    <property type="molecule type" value="Genomic_DNA"/>
</dbReference>
<dbReference type="Proteomes" id="UP000298138">
    <property type="component" value="Unassembled WGS sequence"/>
</dbReference>
<organism evidence="1 2">
    <name type="scientific">Ascodesmis nigricans</name>
    <dbReference type="NCBI Taxonomy" id="341454"/>
    <lineage>
        <taxon>Eukaryota</taxon>
        <taxon>Fungi</taxon>
        <taxon>Dikarya</taxon>
        <taxon>Ascomycota</taxon>
        <taxon>Pezizomycotina</taxon>
        <taxon>Pezizomycetes</taxon>
        <taxon>Pezizales</taxon>
        <taxon>Ascodesmidaceae</taxon>
        <taxon>Ascodesmis</taxon>
    </lineage>
</organism>
<proteinExistence type="predicted"/>
<dbReference type="InParanoid" id="A0A4S2N4E6"/>
<reference evidence="1 2" key="1">
    <citation type="submission" date="2019-04" db="EMBL/GenBank/DDBJ databases">
        <title>Comparative genomics and transcriptomics to analyze fruiting body development in filamentous ascomycetes.</title>
        <authorList>
            <consortium name="DOE Joint Genome Institute"/>
            <person name="Lutkenhaus R."/>
            <person name="Traeger S."/>
            <person name="Breuer J."/>
            <person name="Kuo A."/>
            <person name="Lipzen A."/>
            <person name="Pangilinan J."/>
            <person name="Dilworth D."/>
            <person name="Sandor L."/>
            <person name="Poggeler S."/>
            <person name="Barry K."/>
            <person name="Grigoriev I.V."/>
            <person name="Nowrousian M."/>
        </authorList>
    </citation>
    <scope>NUCLEOTIDE SEQUENCE [LARGE SCALE GENOMIC DNA]</scope>
    <source>
        <strain evidence="1 2">CBS 389.68</strain>
    </source>
</reference>